<sequence length="330" mass="35742">MTDPQLWDTLIIGGGPAGLAAALHLAFHHRSVLVVDRGSGPLHHIRTPIFNLPGFTGKSGQEILQGLEQEALKAGARLTRDSIEQIEGSAGHFILKGKEHTYHARTLLIATGITRHHPLIDGDYRTWLPYAGKGNTFYCPDCEAPALLGKHVVVIESVKLKAALSTAKRIMEFAATVRVLLTDGADAAHPETYLDDSCEVIQGNITAVEGENGVVEALVLESGTRITADAYYVSNRKLPRNQLVQTLGGDLDERGHPRTGPRGQLIRQDGGEEDYIEGIWVAGDLLPQTQQTTIAMGSGNKSAVMIDQYLTQQHIRQLGKAQDADNALKT</sequence>
<evidence type="ECO:0000256" key="1">
    <source>
        <dbReference type="ARBA" id="ARBA00022630"/>
    </source>
</evidence>
<evidence type="ECO:0000259" key="3">
    <source>
        <dbReference type="Pfam" id="PF07992"/>
    </source>
</evidence>
<dbReference type="Gene3D" id="3.50.50.60">
    <property type="entry name" value="FAD/NAD(P)-binding domain"/>
    <property type="match status" value="2"/>
</dbReference>
<reference evidence="4 5" key="1">
    <citation type="submission" date="2019-07" db="EMBL/GenBank/DDBJ databases">
        <title>Whole genome shotgun sequence of Deinococcus cellulosilyticus NBRC 106333.</title>
        <authorList>
            <person name="Hosoyama A."/>
            <person name="Uohara A."/>
            <person name="Ohji S."/>
            <person name="Ichikawa N."/>
        </authorList>
    </citation>
    <scope>NUCLEOTIDE SEQUENCE [LARGE SCALE GENOMIC DNA]</scope>
    <source>
        <strain evidence="4 5">NBRC 106333</strain>
    </source>
</reference>
<dbReference type="InterPro" id="IPR036188">
    <property type="entry name" value="FAD/NAD-bd_sf"/>
</dbReference>
<feature type="domain" description="FAD/NAD(P)-binding" evidence="3">
    <location>
        <begin position="8"/>
        <end position="299"/>
    </location>
</feature>
<dbReference type="PRINTS" id="PR00368">
    <property type="entry name" value="FADPNR"/>
</dbReference>
<keyword evidence="2" id="KW-0560">Oxidoreductase</keyword>
<dbReference type="Pfam" id="PF07992">
    <property type="entry name" value="Pyr_redox_2"/>
    <property type="match status" value="1"/>
</dbReference>
<dbReference type="InterPro" id="IPR023753">
    <property type="entry name" value="FAD/NAD-binding_dom"/>
</dbReference>
<accession>A0A511MZR8</accession>
<dbReference type="AlphaFoldDB" id="A0A511MZR8"/>
<gene>
    <name evidence="4" type="ORF">DC3_17450</name>
</gene>
<organism evidence="4 5">
    <name type="scientific">Deinococcus cellulosilyticus (strain DSM 18568 / NBRC 106333 / KACC 11606 / 5516J-15)</name>
    <dbReference type="NCBI Taxonomy" id="1223518"/>
    <lineage>
        <taxon>Bacteria</taxon>
        <taxon>Thermotogati</taxon>
        <taxon>Deinococcota</taxon>
        <taxon>Deinococci</taxon>
        <taxon>Deinococcales</taxon>
        <taxon>Deinococcaceae</taxon>
        <taxon>Deinococcus</taxon>
    </lineage>
</organism>
<keyword evidence="1" id="KW-0285">Flavoprotein</keyword>
<dbReference type="Proteomes" id="UP000321306">
    <property type="component" value="Unassembled WGS sequence"/>
</dbReference>
<evidence type="ECO:0000313" key="5">
    <source>
        <dbReference type="Proteomes" id="UP000321306"/>
    </source>
</evidence>
<comment type="caution">
    <text evidence="4">The sequence shown here is derived from an EMBL/GenBank/DDBJ whole genome shotgun (WGS) entry which is preliminary data.</text>
</comment>
<dbReference type="SUPFAM" id="SSF51905">
    <property type="entry name" value="FAD/NAD(P)-binding domain"/>
    <property type="match status" value="1"/>
</dbReference>
<evidence type="ECO:0000256" key="2">
    <source>
        <dbReference type="ARBA" id="ARBA00023002"/>
    </source>
</evidence>
<dbReference type="OrthoDB" id="9806179at2"/>
<dbReference type="RefSeq" id="WP_146883927.1">
    <property type="nucleotide sequence ID" value="NZ_BJXB01000006.1"/>
</dbReference>
<evidence type="ECO:0000313" key="4">
    <source>
        <dbReference type="EMBL" id="GEM46110.1"/>
    </source>
</evidence>
<dbReference type="InterPro" id="IPR050097">
    <property type="entry name" value="Ferredoxin-NADP_redctase_2"/>
</dbReference>
<dbReference type="PRINTS" id="PR00469">
    <property type="entry name" value="PNDRDTASEII"/>
</dbReference>
<dbReference type="GO" id="GO:0016491">
    <property type="term" value="F:oxidoreductase activity"/>
    <property type="evidence" value="ECO:0007669"/>
    <property type="project" value="UniProtKB-KW"/>
</dbReference>
<name>A0A511MZR8_DEIC1</name>
<dbReference type="EMBL" id="BJXB01000006">
    <property type="protein sequence ID" value="GEM46110.1"/>
    <property type="molecule type" value="Genomic_DNA"/>
</dbReference>
<proteinExistence type="predicted"/>
<dbReference type="PANTHER" id="PTHR48105">
    <property type="entry name" value="THIOREDOXIN REDUCTASE 1-RELATED-RELATED"/>
    <property type="match status" value="1"/>
</dbReference>
<keyword evidence="5" id="KW-1185">Reference proteome</keyword>
<protein>
    <recommendedName>
        <fullName evidence="3">FAD/NAD(P)-binding domain-containing protein</fullName>
    </recommendedName>
</protein>